<reference evidence="1" key="1">
    <citation type="journal article" date="2021" name="Proc. Natl. Acad. Sci. U.S.A.">
        <title>A Catalog of Tens of Thousands of Viruses from Human Metagenomes Reveals Hidden Associations with Chronic Diseases.</title>
        <authorList>
            <person name="Tisza M.J."/>
            <person name="Buck C.B."/>
        </authorList>
    </citation>
    <scope>NUCLEOTIDE SEQUENCE</scope>
    <source>
        <strain evidence="1">CtpWp23</strain>
    </source>
</reference>
<dbReference type="EMBL" id="BK015977">
    <property type="protein sequence ID" value="DAF88073.1"/>
    <property type="molecule type" value="Genomic_DNA"/>
</dbReference>
<organism evidence="1">
    <name type="scientific">Podoviridae sp. ctpWp23</name>
    <dbReference type="NCBI Taxonomy" id="2825277"/>
    <lineage>
        <taxon>Viruses</taxon>
        <taxon>Duplodnaviria</taxon>
        <taxon>Heunggongvirae</taxon>
        <taxon>Uroviricota</taxon>
        <taxon>Caudoviricetes</taxon>
    </lineage>
</organism>
<protein>
    <submittedName>
        <fullName evidence="1">Uncharacterized protein</fullName>
    </submittedName>
</protein>
<proteinExistence type="predicted"/>
<accession>A0A8S5U0T5</accession>
<sequence length="63" mass="7031">MCNVRTNQVADVATFQLSKYSPRNAGFLISEIGNQQATSLTLSFYRDSKIIKPPLLAVFFCCL</sequence>
<name>A0A8S5U0T5_9CAUD</name>
<evidence type="ECO:0000313" key="1">
    <source>
        <dbReference type="EMBL" id="DAF88073.1"/>
    </source>
</evidence>